<protein>
    <submittedName>
        <fullName evidence="1">Hybrid sensor histidine kinase/response regulator</fullName>
    </submittedName>
</protein>
<proteinExistence type="predicted"/>
<keyword evidence="1" id="KW-0808">Transferase</keyword>
<evidence type="ECO:0000313" key="1">
    <source>
        <dbReference type="EMBL" id="TGX80571.1"/>
    </source>
</evidence>
<keyword evidence="1" id="KW-0418">Kinase</keyword>
<sequence length="1354" mass="151359">MLLLQLLIEMTMKNRTITLPVKVLFQKLYFALLAAMTLLCAVPAAGQTGRFFGGGDSKLSTAMVNHVMQDKRGFIWISTSNGLNIYNGYDFRILKADGSDGSLLSNQVNCVNQMPNGRIYVGTSRGLQYIKDGKFVNAAYTTGEPVSKYITQLFLAKDGTLYGGVSDAHGVFRIGNDGKVSRLFASVRGIASVKAFAEDNGGRLWMVTEANEIYAAKGGKVQRYLMAGGGSTALSYILVAKNGDIYVSTLGNGIYRMTPREKVFRSVGCTAQIGVNTLMEGSDGSIIMGTDGRGVVKYNPLSDAIEISKAYNKDVDLHLAKIKSMILDSEGNFWCAMYQKGVYMHRKEAAPFRYQGQCNGPYNTIGDAAVAAVCITRDSHIWVSTDGGGIYELDHSGALLKHFDNKLVPPAVLSMTEDEAGRLWVASYVRGAGWIDRTTGTYHQLPCTMGRGHSVFDILLDGKGKLWIGTLGDGLKCFDMKTQKVREFRTVEGNGETLCNNYVKRLCLSSDGRHLYVGTASGLSCMDLLSERWVRTVGTDSMFVADEIFDIAKDKLGRIWVCTENGVHILSKDNSVRFLSSSDNLADNNAASIQFDRSGRAWVSTLHGMSCITPGTWNIENYYAGDGLLGDEFSKRVSCSWNNILCFGGIHGIVWFNPADIKRKKVKPDVFISAFSLGDKIISPGDKSGSYVITKKMASQSESFDLNYDDNSFTISLSTLMYDNPEGMVFLYKINDNKWECLPRGENSVELRNFQPGTYRFQIRAENNGTLSDIKEFTVRVHPVWYFSTTAKVCYAIFVFALAIFYIRMLQRRHKNELRLQEHIHAEELTEQKLKFFINLGHDIRTPMTLIVSPLEQLIKQENDAYKHNMLVTIRRNVDRILGLVNQMMDLRKIDKGMMVMRFRETDMVALVKDVMGFFEQHAKVKDISVKFESDADMIPVWVDRKHFDTVLMNIVSNAFKYTKTGGNIAVHVEHDDKECRISVWDDGEKIPEAEMDKIFERFYQVASDSNGSKAGTGIGLDVARAIVEQHEGRITAHNNVDSEGCTFVITIPMGCTHIKPEDIIQEEMTEEKITLPYKEIPESQEITEKPQPNAASSDKLPTIVIAEDDDEIRRFLTQELGDGYNIIGCDNGKEALTLVKRKDPQLLITDVMMPEMDGTELCAAIKGDANLRHIPVIMLTAKTRDEDKVTGLSTGVDAYLTKPFNLDVLRNTIINLLNTRKVLQTKFNTDISEKKIDDVKMQSADEQLMERVVKVINANLTNDSMSVEGLAAEVGLSRVHLYRKMKEQTGQSPQEFIRNIRLKKAAHLLAQKNCNITTVMYACGFGNATSFSTMFKKVYGISPRQYMLEHQEK</sequence>
<comment type="caution">
    <text evidence="1">The sequence shown here is derived from an EMBL/GenBank/DDBJ whole genome shotgun (WGS) entry which is preliminary data.</text>
</comment>
<name>A0AC61QMP7_9BACT</name>
<gene>
    <name evidence="1" type="ORF">E5358_12410</name>
</gene>
<reference evidence="1" key="1">
    <citation type="submission" date="2019-04" db="EMBL/GenBank/DDBJ databases">
        <title>Microbes associate with the intestines of laboratory mice.</title>
        <authorList>
            <person name="Navarre W."/>
            <person name="Wong E."/>
            <person name="Huang K."/>
            <person name="Tropini C."/>
            <person name="Ng K."/>
            <person name="Yu B."/>
        </authorList>
    </citation>
    <scope>NUCLEOTIDE SEQUENCE</scope>
    <source>
        <strain evidence="1">NM73_A23</strain>
    </source>
</reference>
<dbReference type="Proteomes" id="UP000308886">
    <property type="component" value="Unassembled WGS sequence"/>
</dbReference>
<accession>A0AC61QMP7</accession>
<dbReference type="EMBL" id="SRZC01000024">
    <property type="protein sequence ID" value="TGX80571.1"/>
    <property type="molecule type" value="Genomic_DNA"/>
</dbReference>
<keyword evidence="2" id="KW-1185">Reference proteome</keyword>
<organism evidence="1 2">
    <name type="scientific">Palleniella muris</name>
    <dbReference type="NCBI Taxonomy" id="3038145"/>
    <lineage>
        <taxon>Bacteria</taxon>
        <taxon>Pseudomonadati</taxon>
        <taxon>Bacteroidota</taxon>
        <taxon>Bacteroidia</taxon>
        <taxon>Bacteroidales</taxon>
        <taxon>Prevotellaceae</taxon>
        <taxon>Palleniella</taxon>
    </lineage>
</organism>
<evidence type="ECO:0000313" key="2">
    <source>
        <dbReference type="Proteomes" id="UP000308886"/>
    </source>
</evidence>